<keyword evidence="3" id="KW-1185">Reference proteome</keyword>
<dbReference type="Proteomes" id="UP000199035">
    <property type="component" value="Unassembled WGS sequence"/>
</dbReference>
<evidence type="ECO:0000313" key="2">
    <source>
        <dbReference type="EMBL" id="SDY36902.1"/>
    </source>
</evidence>
<reference evidence="3" key="1">
    <citation type="submission" date="2016-10" db="EMBL/GenBank/DDBJ databases">
        <authorList>
            <person name="Varghese N."/>
            <person name="Submissions S."/>
        </authorList>
    </citation>
    <scope>NUCLEOTIDE SEQUENCE [LARGE SCALE GENOMIC DNA]</scope>
    <source>
        <strain evidence="3">ANC 5109</strain>
    </source>
</reference>
<dbReference type="AlphaFoldDB" id="A0A1H3JAE8"/>
<dbReference type="Pfam" id="PF24705">
    <property type="entry name" value="DUF7668"/>
    <property type="match status" value="1"/>
</dbReference>
<accession>A0A1H3JAE8</accession>
<dbReference type="EMBL" id="FNPK01000008">
    <property type="protein sequence ID" value="SDY36902.1"/>
    <property type="molecule type" value="Genomic_DNA"/>
</dbReference>
<evidence type="ECO:0000313" key="3">
    <source>
        <dbReference type="Proteomes" id="UP000199035"/>
    </source>
</evidence>
<gene>
    <name evidence="2" type="ORF">SAMN05421643_108144</name>
</gene>
<protein>
    <recommendedName>
        <fullName evidence="1">DUF7668 domain-containing protein</fullName>
    </recommendedName>
</protein>
<dbReference type="STRING" id="595670.SAMN05421643_108144"/>
<feature type="domain" description="DUF7668" evidence="1">
    <location>
        <begin position="30"/>
        <end position="128"/>
    </location>
</feature>
<proteinExistence type="predicted"/>
<organism evidence="2 3">
    <name type="scientific">Acinetobacter kyonggiensis</name>
    <dbReference type="NCBI Taxonomy" id="595670"/>
    <lineage>
        <taxon>Bacteria</taxon>
        <taxon>Pseudomonadati</taxon>
        <taxon>Pseudomonadota</taxon>
        <taxon>Gammaproteobacteria</taxon>
        <taxon>Moraxellales</taxon>
        <taxon>Moraxellaceae</taxon>
        <taxon>Acinetobacter</taxon>
    </lineage>
</organism>
<name>A0A1H3JAE8_9GAMM</name>
<dbReference type="RefSeq" id="WP_092689708.1">
    <property type="nucleotide sequence ID" value="NZ_FNPK01000008.1"/>
</dbReference>
<dbReference type="InterPro" id="IPR056085">
    <property type="entry name" value="DUF7668"/>
</dbReference>
<sequence length="128" mass="14795">MTQNIPVPYDSEFQSPIPSIWRDCIIQIIEAFKDKDFGRLNTLPSVQCIDLAYAAEIAENIDAYGAHLISLAEESWHTSVCIYMENESWKAIIDLFTVEEGRSDLIIDLFIFKKENQFIFQINNIYVP</sequence>
<evidence type="ECO:0000259" key="1">
    <source>
        <dbReference type="Pfam" id="PF24705"/>
    </source>
</evidence>